<evidence type="ECO:0000313" key="6">
    <source>
        <dbReference type="Proteomes" id="UP000015520"/>
    </source>
</evidence>
<dbReference type="PATRIC" id="fig|1172190.3.peg.395"/>
<dbReference type="Proteomes" id="UP000015520">
    <property type="component" value="Unassembled WGS sequence"/>
</dbReference>
<feature type="signal peptide" evidence="4">
    <location>
        <begin position="1"/>
        <end position="22"/>
    </location>
</feature>
<dbReference type="PANTHER" id="PTHR34596">
    <property type="entry name" value="CHITOPORIN"/>
    <property type="match status" value="1"/>
</dbReference>
<feature type="chain" id="PRO_5004578198" description="Porin" evidence="4">
    <location>
        <begin position="23"/>
        <end position="499"/>
    </location>
</feature>
<dbReference type="GO" id="GO:0016020">
    <property type="term" value="C:membrane"/>
    <property type="evidence" value="ECO:0007669"/>
    <property type="project" value="InterPro"/>
</dbReference>
<keyword evidence="6" id="KW-1185">Reference proteome</keyword>
<evidence type="ECO:0000256" key="2">
    <source>
        <dbReference type="ARBA" id="ARBA00022448"/>
    </source>
</evidence>
<accession>T0JR05</accession>
<dbReference type="EMBL" id="AUPZ01000002">
    <property type="protein sequence ID" value="EQB40606.1"/>
    <property type="molecule type" value="Genomic_DNA"/>
</dbReference>
<evidence type="ECO:0000256" key="1">
    <source>
        <dbReference type="ARBA" id="ARBA00009075"/>
    </source>
</evidence>
<dbReference type="Gene3D" id="2.40.160.10">
    <property type="entry name" value="Porin"/>
    <property type="match status" value="1"/>
</dbReference>
<organism evidence="5 6">
    <name type="scientific">Sulfurimonas hongkongensis</name>
    <dbReference type="NCBI Taxonomy" id="1172190"/>
    <lineage>
        <taxon>Bacteria</taxon>
        <taxon>Pseudomonadati</taxon>
        <taxon>Campylobacterota</taxon>
        <taxon>Epsilonproteobacteria</taxon>
        <taxon>Campylobacterales</taxon>
        <taxon>Sulfurimonadaceae</taxon>
        <taxon>Sulfurimonas</taxon>
    </lineage>
</organism>
<dbReference type="STRING" id="1172190.M947_02025"/>
<comment type="caution">
    <text evidence="5">The sequence shown here is derived from an EMBL/GenBank/DDBJ whole genome shotgun (WGS) entry which is preliminary data.</text>
</comment>
<keyword evidence="2" id="KW-0813">Transport</keyword>
<dbReference type="PANTHER" id="PTHR34596:SF2">
    <property type="entry name" value="CHITOPORIN"/>
    <property type="match status" value="1"/>
</dbReference>
<comment type="similarity">
    <text evidence="1">Belongs to the outer membrane porin (Opr) (TC 1.B.25) family.</text>
</comment>
<evidence type="ECO:0000256" key="3">
    <source>
        <dbReference type="ARBA" id="ARBA00022729"/>
    </source>
</evidence>
<gene>
    <name evidence="5" type="ORF">M947_02025</name>
</gene>
<dbReference type="AlphaFoldDB" id="T0JR05"/>
<dbReference type="GO" id="GO:0015288">
    <property type="term" value="F:porin activity"/>
    <property type="evidence" value="ECO:0007669"/>
    <property type="project" value="TreeGrafter"/>
</dbReference>
<protein>
    <recommendedName>
        <fullName evidence="7">Porin</fullName>
    </recommendedName>
</protein>
<sequence>MKKLHLSLVTAVACLLTAPLSADESKPKRELKNNMMVVTNKTPKSVDSITEAFSEGIFYGRLRTNAFRWDWKEEQTGGNLDNYAFGLGGSLAYKTAPYKGVSGSAAFYYSSSPFSALRMDENDIGKVKAGKDTISRYDVKNSGSYNMAVLAEANLQYEISNTKVIAGRQIFESFLTKSNDTKMIPNTFEGFVVEMREIPDTTIRAAYFTGQKLRDHTEFHDVLTFKDSAGDSWGNNDDSAIHKGLSYNNFKNAGEDTSHELIIIDAKNKSIKGLQLDVTYASVPDVVSSITGEINYKIDIGDGYSLTPGVRYMHQMDDGGGVIGGASLKGGLARDKTPTTNLGYTDTQSLDSSLAMARLVLKKGPLKAQVAYSAVSDDADIVAPWRGFPTGGYTRAMAQYNWYANTKTTSAEVNYDFDKAGLISGFSALARFAMQNFDEAKQVAGNQADSMILHMDFRQRITPEFYAKVRVGLVNADDRQTGGDKDSYNEYRFELNYLF</sequence>
<reference evidence="5 6" key="1">
    <citation type="submission" date="2013-07" db="EMBL/GenBank/DDBJ databases">
        <title>Sulfurimonas hongkongensis AST-10 Genome Sequencing.</title>
        <authorList>
            <person name="Cai L."/>
            <person name="Zhang T."/>
        </authorList>
    </citation>
    <scope>NUCLEOTIDE SEQUENCE [LARGE SCALE GENOMIC DNA]</scope>
    <source>
        <strain evidence="5 6">AST-10</strain>
    </source>
</reference>
<dbReference type="InterPro" id="IPR023614">
    <property type="entry name" value="Porin_dom_sf"/>
</dbReference>
<dbReference type="eggNOG" id="COG4773">
    <property type="taxonomic scope" value="Bacteria"/>
</dbReference>
<dbReference type="RefSeq" id="WP_021286686.1">
    <property type="nucleotide sequence ID" value="NZ_AUPZ01000002.1"/>
</dbReference>
<keyword evidence="3 4" id="KW-0732">Signal</keyword>
<name>T0JR05_9BACT</name>
<evidence type="ECO:0008006" key="7">
    <source>
        <dbReference type="Google" id="ProtNLM"/>
    </source>
</evidence>
<dbReference type="Pfam" id="PF03573">
    <property type="entry name" value="OprD"/>
    <property type="match status" value="1"/>
</dbReference>
<dbReference type="OrthoDB" id="5332765at2"/>
<evidence type="ECO:0000256" key="4">
    <source>
        <dbReference type="SAM" id="SignalP"/>
    </source>
</evidence>
<evidence type="ECO:0000313" key="5">
    <source>
        <dbReference type="EMBL" id="EQB40606.1"/>
    </source>
</evidence>
<proteinExistence type="inferred from homology"/>
<dbReference type="InterPro" id="IPR005318">
    <property type="entry name" value="OM_porin_bac"/>
</dbReference>